<dbReference type="PANTHER" id="PTHR48022">
    <property type="entry name" value="PLASTIDIC GLUCOSE TRANSPORTER 4"/>
    <property type="match status" value="1"/>
</dbReference>
<accession>A0A9N8ZIH7</accession>
<dbReference type="SUPFAM" id="SSF103473">
    <property type="entry name" value="MFS general substrate transporter"/>
    <property type="match status" value="1"/>
</dbReference>
<keyword evidence="12" id="KW-1185">Reference proteome</keyword>
<evidence type="ECO:0000256" key="6">
    <source>
        <dbReference type="ARBA" id="ARBA00023136"/>
    </source>
</evidence>
<feature type="transmembrane region" description="Helical" evidence="9">
    <location>
        <begin position="52"/>
        <end position="71"/>
    </location>
</feature>
<comment type="subcellular location">
    <subcellularLocation>
        <location evidence="1">Membrane</location>
        <topology evidence="1">Multi-pass membrane protein</topology>
    </subcellularLocation>
</comment>
<feature type="transmembrane region" description="Helical" evidence="9">
    <location>
        <begin position="78"/>
        <end position="97"/>
    </location>
</feature>
<dbReference type="InterPro" id="IPR003663">
    <property type="entry name" value="Sugar/inositol_transpt"/>
</dbReference>
<organism evidence="11 12">
    <name type="scientific">Acaulospora morrowiae</name>
    <dbReference type="NCBI Taxonomy" id="94023"/>
    <lineage>
        <taxon>Eukaryota</taxon>
        <taxon>Fungi</taxon>
        <taxon>Fungi incertae sedis</taxon>
        <taxon>Mucoromycota</taxon>
        <taxon>Glomeromycotina</taxon>
        <taxon>Glomeromycetes</taxon>
        <taxon>Diversisporales</taxon>
        <taxon>Acaulosporaceae</taxon>
        <taxon>Acaulospora</taxon>
    </lineage>
</organism>
<keyword evidence="4 9" id="KW-0812">Transmembrane</keyword>
<dbReference type="PANTHER" id="PTHR48022:SF7">
    <property type="entry name" value="MAJOR FACILITATOR SUPERFAMILY (MFS) PROFILE DOMAIN-CONTAINING PROTEIN-RELATED"/>
    <property type="match status" value="1"/>
</dbReference>
<feature type="transmembrane region" description="Helical" evidence="9">
    <location>
        <begin position="103"/>
        <end position="125"/>
    </location>
</feature>
<feature type="transmembrane region" description="Helical" evidence="9">
    <location>
        <begin position="369"/>
        <end position="389"/>
    </location>
</feature>
<dbReference type="FunFam" id="1.20.1250.20:FF:000026">
    <property type="entry name" value="MFS quinate transporter QutD"/>
    <property type="match status" value="1"/>
</dbReference>
<dbReference type="InterPro" id="IPR020846">
    <property type="entry name" value="MFS_dom"/>
</dbReference>
<dbReference type="InterPro" id="IPR050360">
    <property type="entry name" value="MFS_Sugar_Transporters"/>
</dbReference>
<reference evidence="11" key="1">
    <citation type="submission" date="2021-06" db="EMBL/GenBank/DDBJ databases">
        <authorList>
            <person name="Kallberg Y."/>
            <person name="Tangrot J."/>
            <person name="Rosling A."/>
        </authorList>
    </citation>
    <scope>NUCLEOTIDE SEQUENCE</scope>
    <source>
        <strain evidence="11">CL551</strain>
    </source>
</reference>
<dbReference type="NCBIfam" id="TIGR00879">
    <property type="entry name" value="SP"/>
    <property type="match status" value="1"/>
</dbReference>
<feature type="transmembrane region" description="Helical" evidence="9">
    <location>
        <begin position="440"/>
        <end position="459"/>
    </location>
</feature>
<feature type="transmembrane region" description="Helical" evidence="9">
    <location>
        <begin position="409"/>
        <end position="428"/>
    </location>
</feature>
<evidence type="ECO:0000313" key="12">
    <source>
        <dbReference type="Proteomes" id="UP000789342"/>
    </source>
</evidence>
<dbReference type="Proteomes" id="UP000789342">
    <property type="component" value="Unassembled WGS sequence"/>
</dbReference>
<keyword evidence="5 9" id="KW-1133">Transmembrane helix</keyword>
<feature type="transmembrane region" description="Helical" evidence="9">
    <location>
        <begin position="260"/>
        <end position="282"/>
    </location>
</feature>
<keyword evidence="6 9" id="KW-0472">Membrane</keyword>
<dbReference type="PROSITE" id="PS00216">
    <property type="entry name" value="SUGAR_TRANSPORT_1"/>
    <property type="match status" value="1"/>
</dbReference>
<evidence type="ECO:0000313" key="11">
    <source>
        <dbReference type="EMBL" id="CAG8496769.1"/>
    </source>
</evidence>
<gene>
    <name evidence="11" type="ORF">AMORRO_LOCUS3052</name>
</gene>
<evidence type="ECO:0000256" key="1">
    <source>
        <dbReference type="ARBA" id="ARBA00004141"/>
    </source>
</evidence>
<evidence type="ECO:0000256" key="8">
    <source>
        <dbReference type="SAM" id="MobiDB-lite"/>
    </source>
</evidence>
<dbReference type="Gene3D" id="1.20.1250.20">
    <property type="entry name" value="MFS general substrate transporter like domains"/>
    <property type="match status" value="1"/>
</dbReference>
<protein>
    <submittedName>
        <fullName evidence="11">9192_t:CDS:1</fullName>
    </submittedName>
</protein>
<evidence type="ECO:0000256" key="5">
    <source>
        <dbReference type="ARBA" id="ARBA00022989"/>
    </source>
</evidence>
<name>A0A9N8ZIH7_9GLOM</name>
<dbReference type="OrthoDB" id="4142200at2759"/>
<dbReference type="InterPro" id="IPR036259">
    <property type="entry name" value="MFS_trans_sf"/>
</dbReference>
<evidence type="ECO:0000256" key="2">
    <source>
        <dbReference type="ARBA" id="ARBA00010992"/>
    </source>
</evidence>
<feature type="compositionally biased region" description="Polar residues" evidence="8">
    <location>
        <begin position="503"/>
        <end position="517"/>
    </location>
</feature>
<dbReference type="PRINTS" id="PR00171">
    <property type="entry name" value="SUGRTRNSPORT"/>
</dbReference>
<feature type="transmembrane region" description="Helical" evidence="9">
    <location>
        <begin position="137"/>
        <end position="155"/>
    </location>
</feature>
<evidence type="ECO:0000256" key="7">
    <source>
        <dbReference type="RuleBase" id="RU003346"/>
    </source>
</evidence>
<sequence length="517" mass="56708">MRGKNTFVYLCASFSAFGGLLFGYDLGVISGVLTMPYFREKFPSGPAKEGSIVSSFLAGCFVGALFSGYSADKLGRRMSILVGSLTFIVGGILQATSESFAQLYIGRVISGTSIGILSTVVPMYQSEISPKEIRGRLVSLQQWSITIGIAVAFWIDYATGEINSPQQWRIPLWVQCVPAAVLALGIVFLPRSPRWLLDYDRNDEALTVLSKLRANGDKNDPAVISEYNEIKDNIRFERENASKGYAELLKRGPENIRRRIFLGIFIQIFQQLTGINAIMYYAPQIFTNAGLTSNSSKLLATGVNGIVNVLATIPEILWIDRWGRRPTMISGGLLMALCMTTIGSVLAVHGTKYYDNELGKNFVRLDSNASSYSIIAFIYLFVASFAYSWGPCGWIYPAEIYPLRIRGKALSITTAANWLLNLVVGQVTPTLLDSITWGTYIIFGSFCLIMTVSIFLFYPETKGKSLEEMDMIFGSISTRSSLEPSTAEKGQAPALIQVPGDDSNAQELGKTNTGTDG</sequence>
<comment type="caution">
    <text evidence="11">The sequence shown here is derived from an EMBL/GenBank/DDBJ whole genome shotgun (WGS) entry which is preliminary data.</text>
</comment>
<evidence type="ECO:0000259" key="10">
    <source>
        <dbReference type="PROSITE" id="PS50850"/>
    </source>
</evidence>
<comment type="similarity">
    <text evidence="2 7">Belongs to the major facilitator superfamily. Sugar transporter (TC 2.A.1.1) family.</text>
</comment>
<evidence type="ECO:0000256" key="3">
    <source>
        <dbReference type="ARBA" id="ARBA00022448"/>
    </source>
</evidence>
<dbReference type="InterPro" id="IPR005829">
    <property type="entry name" value="Sugar_transporter_CS"/>
</dbReference>
<dbReference type="Pfam" id="PF00083">
    <property type="entry name" value="Sugar_tr"/>
    <property type="match status" value="1"/>
</dbReference>
<proteinExistence type="inferred from homology"/>
<dbReference type="InterPro" id="IPR005828">
    <property type="entry name" value="MFS_sugar_transport-like"/>
</dbReference>
<feature type="transmembrane region" description="Helical" evidence="9">
    <location>
        <begin position="170"/>
        <end position="189"/>
    </location>
</feature>
<feature type="domain" description="Major facilitator superfamily (MFS) profile" evidence="10">
    <location>
        <begin position="11"/>
        <end position="462"/>
    </location>
</feature>
<evidence type="ECO:0000256" key="9">
    <source>
        <dbReference type="SAM" id="Phobius"/>
    </source>
</evidence>
<evidence type="ECO:0000256" key="4">
    <source>
        <dbReference type="ARBA" id="ARBA00022692"/>
    </source>
</evidence>
<feature type="transmembrane region" description="Helical" evidence="9">
    <location>
        <begin position="331"/>
        <end position="349"/>
    </location>
</feature>
<feature type="transmembrane region" description="Helical" evidence="9">
    <location>
        <begin position="7"/>
        <end position="32"/>
    </location>
</feature>
<dbReference type="GO" id="GO:0005351">
    <property type="term" value="F:carbohydrate:proton symporter activity"/>
    <property type="evidence" value="ECO:0007669"/>
    <property type="project" value="TreeGrafter"/>
</dbReference>
<dbReference type="AlphaFoldDB" id="A0A9N8ZIH7"/>
<keyword evidence="3 7" id="KW-0813">Transport</keyword>
<feature type="transmembrane region" description="Helical" evidence="9">
    <location>
        <begin position="302"/>
        <end position="319"/>
    </location>
</feature>
<dbReference type="GO" id="GO:0016020">
    <property type="term" value="C:membrane"/>
    <property type="evidence" value="ECO:0007669"/>
    <property type="project" value="UniProtKB-SubCell"/>
</dbReference>
<feature type="region of interest" description="Disordered" evidence="8">
    <location>
        <begin position="480"/>
        <end position="517"/>
    </location>
</feature>
<dbReference type="PROSITE" id="PS50850">
    <property type="entry name" value="MFS"/>
    <property type="match status" value="1"/>
</dbReference>
<dbReference type="CDD" id="cd17356">
    <property type="entry name" value="MFS_HXT"/>
    <property type="match status" value="1"/>
</dbReference>
<dbReference type="EMBL" id="CAJVPV010001416">
    <property type="protein sequence ID" value="CAG8496769.1"/>
    <property type="molecule type" value="Genomic_DNA"/>
</dbReference>